<dbReference type="InterPro" id="IPR050084">
    <property type="entry name" value="NADPH_dep_7-cyano-7-deazaG_red"/>
</dbReference>
<evidence type="ECO:0000256" key="4">
    <source>
        <dbReference type="ARBA" id="ARBA00023002"/>
    </source>
</evidence>
<keyword evidence="3 5" id="KW-0521">NADP</keyword>
<comment type="pathway">
    <text evidence="5">tRNA modification; tRNA-queuosine biosynthesis.</text>
</comment>
<dbReference type="Pfam" id="PF14819">
    <property type="entry name" value="QueF_N"/>
    <property type="match status" value="1"/>
</dbReference>
<evidence type="ECO:0000256" key="1">
    <source>
        <dbReference type="ARBA" id="ARBA00022490"/>
    </source>
</evidence>
<feature type="binding site" evidence="5">
    <location>
        <begin position="87"/>
        <end position="88"/>
    </location>
    <ligand>
        <name>NADPH</name>
        <dbReference type="ChEBI" id="CHEBI:57783"/>
    </ligand>
</feature>
<dbReference type="InterPro" id="IPR029500">
    <property type="entry name" value="QueF"/>
</dbReference>
<proteinExistence type="inferred from homology"/>
<comment type="function">
    <text evidence="5">Catalyzes the NADPH-dependent reduction of 7-cyano-7-deazaguanine (preQ0) to 7-aminomethyl-7-deazaguanine (preQ1).</text>
</comment>
<dbReference type="RefSeq" id="WP_176488764.1">
    <property type="nucleotide sequence ID" value="NZ_BLXO01000008.1"/>
</dbReference>
<dbReference type="PIRSF" id="PIRSF004750">
    <property type="entry name" value="Nitrile_oxidored_YqcD_prd"/>
    <property type="match status" value="1"/>
</dbReference>
<dbReference type="Proteomes" id="UP000504714">
    <property type="component" value="Unassembled WGS sequence"/>
</dbReference>
<feature type="binding site" evidence="5">
    <location>
        <begin position="85"/>
        <end position="87"/>
    </location>
    <ligand>
        <name>substrate</name>
    </ligand>
</feature>
<evidence type="ECO:0000313" key="8">
    <source>
        <dbReference type="Proteomes" id="UP000504714"/>
    </source>
</evidence>
<feature type="domain" description="NADPH-dependent 7-cyano-7-deazaguanine reductase N-terminal" evidence="6">
    <location>
        <begin position="18"/>
        <end position="128"/>
    </location>
</feature>
<dbReference type="InterPro" id="IPR016428">
    <property type="entry name" value="QueF_type2"/>
</dbReference>
<dbReference type="AlphaFoldDB" id="A0A6L2ZT07"/>
<comment type="subunit">
    <text evidence="5">Homodimer.</text>
</comment>
<dbReference type="UniPathway" id="UPA00392"/>
<reference evidence="7 8" key="1">
    <citation type="submission" date="2020-06" db="EMBL/GenBank/DDBJ databases">
        <title>The genome sequence of Candidatus Regiella insecticola strain Tut.</title>
        <authorList>
            <person name="Nikoh N."/>
            <person name="Tsuchida T."/>
            <person name="Koga R."/>
            <person name="Oshima K."/>
            <person name="Hattori M."/>
            <person name="Fukatsu T."/>
        </authorList>
    </citation>
    <scope>NUCLEOTIDE SEQUENCE [LARGE SCALE GENOMIC DNA]</scope>
    <source>
        <strain evidence="7 8">Tut</strain>
    </source>
</reference>
<feature type="binding site" evidence="5">
    <location>
        <begin position="227"/>
        <end position="228"/>
    </location>
    <ligand>
        <name>substrate</name>
    </ligand>
</feature>
<evidence type="ECO:0000256" key="3">
    <source>
        <dbReference type="ARBA" id="ARBA00022857"/>
    </source>
</evidence>
<feature type="binding site" evidence="5">
    <location>
        <begin position="256"/>
        <end position="257"/>
    </location>
    <ligand>
        <name>NADPH</name>
        <dbReference type="ChEBI" id="CHEBI:57783"/>
    </ligand>
</feature>
<evidence type="ECO:0000256" key="2">
    <source>
        <dbReference type="ARBA" id="ARBA00022785"/>
    </source>
</evidence>
<dbReference type="EMBL" id="BLXO01000008">
    <property type="protein sequence ID" value="GFN47288.1"/>
    <property type="molecule type" value="Genomic_DNA"/>
</dbReference>
<dbReference type="InterPro" id="IPR043133">
    <property type="entry name" value="GTP-CH-I_C/QueF"/>
</dbReference>
<comment type="subcellular location">
    <subcellularLocation>
        <location evidence="5">Cytoplasm</location>
    </subcellularLocation>
</comment>
<dbReference type="PANTHER" id="PTHR34354">
    <property type="entry name" value="NADPH-DEPENDENT 7-CYANO-7-DEAZAGUANINE REDUCTASE"/>
    <property type="match status" value="1"/>
</dbReference>
<feature type="active site" description="Proton donor" evidence="5">
    <location>
        <position position="195"/>
    </location>
</feature>
<evidence type="ECO:0000313" key="7">
    <source>
        <dbReference type="EMBL" id="GFN47288.1"/>
    </source>
</evidence>
<keyword evidence="1 5" id="KW-0963">Cytoplasm</keyword>
<dbReference type="GO" id="GO:0033739">
    <property type="term" value="F:preQ1 synthase activity"/>
    <property type="evidence" value="ECO:0007669"/>
    <property type="project" value="UniProtKB-UniRule"/>
</dbReference>
<dbReference type="EC" id="1.7.1.13" evidence="5"/>
<name>A0A6L2ZT07_9ENTR</name>
<keyword evidence="2 5" id="KW-0671">Queuosine biosynthesis</keyword>
<sequence length="280" mass="32219">MKKISCNYSKHLGKKSYYIDKYTPSLLESIPRSLGREQIGLIDEKILPNGFDLWTAFELSWLNKKGKPIVAIAEFKIPATSKNLIESKSFKLYLNSLNQSHFDSSNQLQSILSKDLSNKASGIVSVEIFEGMRGYSKKIHDLDGISIDEIDIEVNNYDFNDSYLKEAITESSPLVAETLTSNLLKSNCLVTNQPDWGSIYIKYEGKKINREKLLRYIISFRKHNEFHEQCVERIFSDIKKHCSPKKLSVFARYTRRGGLDINPFRSDYESTPQIGRLIRQ</sequence>
<dbReference type="PANTHER" id="PTHR34354:SF1">
    <property type="entry name" value="NADPH-DEPENDENT 7-CYANO-7-DEAZAGUANINE REDUCTASE"/>
    <property type="match status" value="1"/>
</dbReference>
<dbReference type="Gene3D" id="3.30.1130.10">
    <property type="match status" value="2"/>
</dbReference>
<keyword evidence="4 5" id="KW-0560">Oxidoreductase</keyword>
<dbReference type="HAMAP" id="MF_00817">
    <property type="entry name" value="QueF_type2"/>
    <property type="match status" value="1"/>
</dbReference>
<dbReference type="InterPro" id="IPR029139">
    <property type="entry name" value="QueF_N"/>
</dbReference>
<dbReference type="GO" id="GO:0008616">
    <property type="term" value="P:tRNA queuosine(34) biosynthetic process"/>
    <property type="evidence" value="ECO:0007669"/>
    <property type="project" value="UniProtKB-UniRule"/>
</dbReference>
<comment type="similarity">
    <text evidence="5">Belongs to the GTP cyclohydrolase I family. QueF type 2 subfamily.</text>
</comment>
<evidence type="ECO:0000259" key="6">
    <source>
        <dbReference type="Pfam" id="PF14819"/>
    </source>
</evidence>
<dbReference type="SUPFAM" id="SSF55620">
    <property type="entry name" value="Tetrahydrobiopterin biosynthesis enzymes-like"/>
    <property type="match status" value="1"/>
</dbReference>
<feature type="active site" description="Thioimide intermediate" evidence="5">
    <location>
        <position position="188"/>
    </location>
</feature>
<evidence type="ECO:0000256" key="5">
    <source>
        <dbReference type="HAMAP-Rule" id="MF_00817"/>
    </source>
</evidence>
<protein>
    <recommendedName>
        <fullName evidence="5">NADPH-dependent 7-cyano-7-deazaguanine reductase</fullName>
        <ecNumber evidence="5">1.7.1.13</ecNumber>
    </recommendedName>
    <alternativeName>
        <fullName evidence="5">7-cyano-7-carbaguanine reductase</fullName>
    </alternativeName>
    <alternativeName>
        <fullName evidence="5">NADPH-dependent nitrile oxidoreductase</fullName>
    </alternativeName>
    <alternativeName>
        <fullName evidence="5">PreQ(0) reductase</fullName>
    </alternativeName>
</protein>
<gene>
    <name evidence="5 7" type="primary">queF</name>
    <name evidence="7" type="ORF">RINTU1_32940</name>
</gene>
<dbReference type="NCBIfam" id="TIGR03138">
    <property type="entry name" value="QueF"/>
    <property type="match status" value="1"/>
</dbReference>
<dbReference type="Pfam" id="PF14489">
    <property type="entry name" value="QueF"/>
    <property type="match status" value="1"/>
</dbReference>
<accession>A0A6L2ZT07</accession>
<comment type="caution">
    <text evidence="7">The sequence shown here is derived from an EMBL/GenBank/DDBJ whole genome shotgun (WGS) entry which is preliminary data.</text>
</comment>
<organism evidence="7 8">
    <name type="scientific">Candidatus Regiella insecticola</name>
    <dbReference type="NCBI Taxonomy" id="138073"/>
    <lineage>
        <taxon>Bacteria</taxon>
        <taxon>Pseudomonadati</taxon>
        <taxon>Pseudomonadota</taxon>
        <taxon>Gammaproteobacteria</taxon>
        <taxon>Enterobacterales</taxon>
        <taxon>Enterobacteriaceae</taxon>
        <taxon>aphid secondary symbionts</taxon>
        <taxon>Candidatus Regiella</taxon>
    </lineage>
</organism>
<comment type="catalytic activity">
    <reaction evidence="5">
        <text>7-aminomethyl-7-carbaguanine + 2 NADP(+) = 7-cyano-7-carbaguanine + 2 NADPH + 3 H(+)</text>
        <dbReference type="Rhea" id="RHEA:13409"/>
        <dbReference type="ChEBI" id="CHEBI:15378"/>
        <dbReference type="ChEBI" id="CHEBI:45075"/>
        <dbReference type="ChEBI" id="CHEBI:57783"/>
        <dbReference type="ChEBI" id="CHEBI:58349"/>
        <dbReference type="ChEBI" id="CHEBI:58703"/>
        <dbReference type="EC" id="1.7.1.13"/>
    </reaction>
</comment>
<dbReference type="GO" id="GO:0005737">
    <property type="term" value="C:cytoplasm"/>
    <property type="evidence" value="ECO:0007669"/>
    <property type="project" value="UniProtKB-SubCell"/>
</dbReference>